<reference evidence="2" key="1">
    <citation type="journal article" date="2014" name="Nat. Genet.">
        <title>Genome of the human hookworm Necator americanus.</title>
        <authorList>
            <person name="Tang Y.T."/>
            <person name="Gao X."/>
            <person name="Rosa B.A."/>
            <person name="Abubucker S."/>
            <person name="Hallsworth-Pepin K."/>
            <person name="Martin J."/>
            <person name="Tyagi R."/>
            <person name="Heizer E."/>
            <person name="Zhang X."/>
            <person name="Bhonagiri-Palsikar V."/>
            <person name="Minx P."/>
            <person name="Warren W.C."/>
            <person name="Wang Q."/>
            <person name="Zhan B."/>
            <person name="Hotez P.J."/>
            <person name="Sternberg P.W."/>
            <person name="Dougall A."/>
            <person name="Gaze S.T."/>
            <person name="Mulvenna J."/>
            <person name="Sotillo J."/>
            <person name="Ranganathan S."/>
            <person name="Rabelo E.M."/>
            <person name="Wilson R.K."/>
            <person name="Felgner P.L."/>
            <person name="Bethony J."/>
            <person name="Hawdon J.M."/>
            <person name="Gasser R.B."/>
            <person name="Loukas A."/>
            <person name="Mitreva M."/>
        </authorList>
    </citation>
    <scope>NUCLEOTIDE SEQUENCE [LARGE SCALE GENOMIC DNA]</scope>
</reference>
<dbReference type="Proteomes" id="UP000053676">
    <property type="component" value="Unassembled WGS sequence"/>
</dbReference>
<protein>
    <submittedName>
        <fullName evidence="1">Uncharacterized protein</fullName>
    </submittedName>
</protein>
<organism evidence="1 2">
    <name type="scientific">Necator americanus</name>
    <name type="common">Human hookworm</name>
    <dbReference type="NCBI Taxonomy" id="51031"/>
    <lineage>
        <taxon>Eukaryota</taxon>
        <taxon>Metazoa</taxon>
        <taxon>Ecdysozoa</taxon>
        <taxon>Nematoda</taxon>
        <taxon>Chromadorea</taxon>
        <taxon>Rhabditida</taxon>
        <taxon>Rhabditina</taxon>
        <taxon>Rhabditomorpha</taxon>
        <taxon>Strongyloidea</taxon>
        <taxon>Ancylostomatidae</taxon>
        <taxon>Bunostominae</taxon>
        <taxon>Necator</taxon>
    </lineage>
</organism>
<evidence type="ECO:0000313" key="2">
    <source>
        <dbReference type="Proteomes" id="UP000053676"/>
    </source>
</evidence>
<name>W2SXT9_NECAM</name>
<gene>
    <name evidence="1" type="ORF">NECAME_00790</name>
</gene>
<evidence type="ECO:0000313" key="1">
    <source>
        <dbReference type="EMBL" id="ETN73701.1"/>
    </source>
</evidence>
<proteinExistence type="predicted"/>
<dbReference type="AlphaFoldDB" id="W2SXT9"/>
<dbReference type="EMBL" id="KI660422">
    <property type="protein sequence ID" value="ETN73701.1"/>
    <property type="molecule type" value="Genomic_DNA"/>
</dbReference>
<accession>W2SXT9</accession>
<sequence>MITVDYENSKVVSICEYSVAHLLRDARASTALQSLRNHHQSRRAHHHLKLYDSWDELWSLPAELV</sequence>
<keyword evidence="2" id="KW-1185">Reference proteome</keyword>
<dbReference type="KEGG" id="nai:NECAME_00790"/>